<accession>A0A0N5DB26</accession>
<feature type="compositionally biased region" description="Low complexity" evidence="1">
    <location>
        <begin position="142"/>
        <end position="156"/>
    </location>
</feature>
<feature type="region of interest" description="Disordered" evidence="1">
    <location>
        <begin position="1"/>
        <end position="23"/>
    </location>
</feature>
<name>A0A0N5DB26_THECL</name>
<dbReference type="Proteomes" id="UP000276776">
    <property type="component" value="Unassembled WGS sequence"/>
</dbReference>
<protein>
    <submittedName>
        <fullName evidence="4">BHLH domain-containing protein</fullName>
    </submittedName>
</protein>
<feature type="region of interest" description="Disordered" evidence="1">
    <location>
        <begin position="55"/>
        <end position="109"/>
    </location>
</feature>
<keyword evidence="3" id="KW-1185">Reference proteome</keyword>
<feature type="compositionally biased region" description="Basic and acidic residues" evidence="1">
    <location>
        <begin position="68"/>
        <end position="77"/>
    </location>
</feature>
<reference evidence="2 3" key="2">
    <citation type="submission" date="2018-11" db="EMBL/GenBank/DDBJ databases">
        <authorList>
            <consortium name="Pathogen Informatics"/>
        </authorList>
    </citation>
    <scope>NUCLEOTIDE SEQUENCE [LARGE SCALE GENOMIC DNA]</scope>
</reference>
<feature type="compositionally biased region" description="Polar residues" evidence="1">
    <location>
        <begin position="79"/>
        <end position="94"/>
    </location>
</feature>
<reference evidence="4" key="1">
    <citation type="submission" date="2017-02" db="UniProtKB">
        <authorList>
            <consortium name="WormBaseParasite"/>
        </authorList>
    </citation>
    <scope>IDENTIFICATION</scope>
</reference>
<evidence type="ECO:0000313" key="4">
    <source>
        <dbReference type="WBParaSite" id="TCLT_0001038801-mRNA-1"/>
    </source>
</evidence>
<organism evidence="4">
    <name type="scientific">Thelazia callipaeda</name>
    <name type="common">Oriental eyeworm</name>
    <name type="synonym">Parasitic nematode</name>
    <dbReference type="NCBI Taxonomy" id="103827"/>
    <lineage>
        <taxon>Eukaryota</taxon>
        <taxon>Metazoa</taxon>
        <taxon>Ecdysozoa</taxon>
        <taxon>Nematoda</taxon>
        <taxon>Chromadorea</taxon>
        <taxon>Rhabditida</taxon>
        <taxon>Spirurina</taxon>
        <taxon>Spiruromorpha</taxon>
        <taxon>Thelazioidea</taxon>
        <taxon>Thelaziidae</taxon>
        <taxon>Thelazia</taxon>
    </lineage>
</organism>
<gene>
    <name evidence="2" type="ORF">TCLT_LOCUS10377</name>
</gene>
<evidence type="ECO:0000256" key="1">
    <source>
        <dbReference type="SAM" id="MobiDB-lite"/>
    </source>
</evidence>
<proteinExistence type="predicted"/>
<sequence length="156" mass="17821">MKAPEKREEEVVISENQREKQERLRRNLDINREKIRAILSACNRSSPRELLSLLCTSSTQPSSRRSPKRNEKFEDPIMSKNNYSNETESLSVQSEENETKTEKLSKSGGSIKKMIYEAKKSEEVRGMEKQINLKAITDLTMSHSDSSSLQSHSGSE</sequence>
<dbReference type="AlphaFoldDB" id="A0A0N5DB26"/>
<dbReference type="OMA" id="FSARNCP"/>
<feature type="region of interest" description="Disordered" evidence="1">
    <location>
        <begin position="137"/>
        <end position="156"/>
    </location>
</feature>
<evidence type="ECO:0000313" key="2">
    <source>
        <dbReference type="EMBL" id="VDN08066.1"/>
    </source>
</evidence>
<dbReference type="WBParaSite" id="TCLT_0001038801-mRNA-1">
    <property type="protein sequence ID" value="TCLT_0001038801-mRNA-1"/>
    <property type="gene ID" value="TCLT_0001038801"/>
</dbReference>
<dbReference type="OrthoDB" id="5857167at2759"/>
<evidence type="ECO:0000313" key="3">
    <source>
        <dbReference type="Proteomes" id="UP000276776"/>
    </source>
</evidence>
<dbReference type="EMBL" id="UYYF01005080">
    <property type="protein sequence ID" value="VDN08066.1"/>
    <property type="molecule type" value="Genomic_DNA"/>
</dbReference>